<dbReference type="InterPro" id="IPR008551">
    <property type="entry name" value="TANGO2"/>
</dbReference>
<comment type="caution">
    <text evidence="1">The sequence shown here is derived from an EMBL/GenBank/DDBJ whole genome shotgun (WGS) entry which is preliminary data.</text>
</comment>
<feature type="non-terminal residue" evidence="1">
    <location>
        <position position="260"/>
    </location>
</feature>
<sequence>MCLLVLAWCVHPRYRLIVAANRDEYHDRPAAALAPWPAPDAFLAGRDLRAGGTWLGIDRGRRFGVITNYRDLHQAPLGAPSRGGLIPDFLRGTSGAAEYLRAVEPRAADYGGFNLLLADGESLWYASNRAQPFARRLEPGVYGLSNEQLDAPWPKVLRVRRSFEQWLASSAAQAEPADLLALLDDRRPAEESESALTQAEPLGWARVLSAPFVEHPEFGTRCSTAVLLEHDGALRISERRFDRSGRYAGEAQYRLRAAEW</sequence>
<name>T1CA02_9ZZZZ</name>
<dbReference type="PANTHER" id="PTHR17985:SF8">
    <property type="entry name" value="TRANSPORT AND GOLGI ORGANIZATION PROTEIN 2 HOMOLOG"/>
    <property type="match status" value="1"/>
</dbReference>
<protein>
    <submittedName>
        <fullName evidence="1">Protein containing DUF833</fullName>
    </submittedName>
</protein>
<dbReference type="Pfam" id="PF05742">
    <property type="entry name" value="TANGO2"/>
    <property type="match status" value="1"/>
</dbReference>
<gene>
    <name evidence="1" type="ORF">B2A_02458</name>
</gene>
<reference evidence="1" key="2">
    <citation type="journal article" date="2014" name="ISME J.">
        <title>Microbial stratification in low pH oxic and suboxic macroscopic growths along an acid mine drainage.</title>
        <authorList>
            <person name="Mendez-Garcia C."/>
            <person name="Mesa V."/>
            <person name="Sprenger R.R."/>
            <person name="Richter M."/>
            <person name="Diez M.S."/>
            <person name="Solano J."/>
            <person name="Bargiela R."/>
            <person name="Golyshina O.V."/>
            <person name="Manteca A."/>
            <person name="Ramos J.L."/>
            <person name="Gallego J.R."/>
            <person name="Llorente I."/>
            <person name="Martins Dos Santos V.A."/>
            <person name="Jensen O.N."/>
            <person name="Pelaez A.I."/>
            <person name="Sanchez J."/>
            <person name="Ferrer M."/>
        </authorList>
    </citation>
    <scope>NUCLEOTIDE SEQUENCE</scope>
</reference>
<dbReference type="PANTHER" id="PTHR17985">
    <property type="entry name" value="SER/THR-RICH PROTEIN T10 IN DGCR REGION"/>
    <property type="match status" value="1"/>
</dbReference>
<dbReference type="EMBL" id="AUZZ01001675">
    <property type="protein sequence ID" value="EQD63225.1"/>
    <property type="molecule type" value="Genomic_DNA"/>
</dbReference>
<proteinExistence type="predicted"/>
<accession>T1CA02</accession>
<dbReference type="AlphaFoldDB" id="T1CA02"/>
<evidence type="ECO:0000313" key="1">
    <source>
        <dbReference type="EMBL" id="EQD63225.1"/>
    </source>
</evidence>
<reference evidence="1" key="1">
    <citation type="submission" date="2013-08" db="EMBL/GenBank/DDBJ databases">
        <authorList>
            <person name="Mendez C."/>
            <person name="Richter M."/>
            <person name="Ferrer M."/>
            <person name="Sanchez J."/>
        </authorList>
    </citation>
    <scope>NUCLEOTIDE SEQUENCE</scope>
</reference>
<organism evidence="1">
    <name type="scientific">mine drainage metagenome</name>
    <dbReference type="NCBI Taxonomy" id="410659"/>
    <lineage>
        <taxon>unclassified sequences</taxon>
        <taxon>metagenomes</taxon>
        <taxon>ecological metagenomes</taxon>
    </lineage>
</organism>